<evidence type="ECO:0000259" key="2">
    <source>
        <dbReference type="Pfam" id="PF02894"/>
    </source>
</evidence>
<dbReference type="STRING" id="1448316.A0A395H0J0"/>
<gene>
    <name evidence="3" type="ORF">BO80DRAFT_407182</name>
</gene>
<dbReference type="Proteomes" id="UP000249402">
    <property type="component" value="Unassembled WGS sequence"/>
</dbReference>
<dbReference type="GO" id="GO:0000166">
    <property type="term" value="F:nucleotide binding"/>
    <property type="evidence" value="ECO:0007669"/>
    <property type="project" value="InterPro"/>
</dbReference>
<sequence>MPLNIILIGAGLIGPRHADSVVRHPSTTLLALIDPSPSAPTTASTLNTLYFPSLPALLSTPDIPHPDAAIICTPNHTHVSIAIACLEAGIHVLLEKPVSECVETGLPLLRAVRQYPGVKVLIGHHRRFNPYITKTKEILDSGVLGMIIAISGLWTIYKPDEYFAPPTEWRREKGRGGVLGINFIHDVDLMHYLLGPITRVYGEKTMMQRGGEDKSHTAEEGAAITLRFKSGVVGTFVVCDGVVAPWSFEVGTGENPLIPMVEGDGDGEGGFYRVLGTRGALSVPDLKTWRYEGERSWREKLKVEEYIGEVDREGVPFDLQLGHFVDVIEGRESVARCDAVEGLRALVVVDAVKRALEGETVVEVVDVEELVQ</sequence>
<dbReference type="InterPro" id="IPR004104">
    <property type="entry name" value="Gfo/Idh/MocA-like_OxRdtase_C"/>
</dbReference>
<feature type="domain" description="Gfo/Idh/MocA-like oxidoreductase C-terminal" evidence="2">
    <location>
        <begin position="136"/>
        <end position="364"/>
    </location>
</feature>
<dbReference type="Gene3D" id="3.40.50.720">
    <property type="entry name" value="NAD(P)-binding Rossmann-like Domain"/>
    <property type="match status" value="1"/>
</dbReference>
<dbReference type="Pfam" id="PF02894">
    <property type="entry name" value="GFO_IDH_MocA_C"/>
    <property type="match status" value="1"/>
</dbReference>
<evidence type="ECO:0000259" key="1">
    <source>
        <dbReference type="Pfam" id="PF01408"/>
    </source>
</evidence>
<dbReference type="InterPro" id="IPR051450">
    <property type="entry name" value="Gfo/Idh/MocA_Oxidoreductases"/>
</dbReference>
<name>A0A395H0J0_9EURO</name>
<proteinExistence type="predicted"/>
<dbReference type="RefSeq" id="XP_025575152.1">
    <property type="nucleotide sequence ID" value="XM_025717796.1"/>
</dbReference>
<evidence type="ECO:0000313" key="3">
    <source>
        <dbReference type="EMBL" id="RAL00825.1"/>
    </source>
</evidence>
<dbReference type="Gene3D" id="3.30.360.10">
    <property type="entry name" value="Dihydrodipicolinate Reductase, domain 2"/>
    <property type="match status" value="1"/>
</dbReference>
<dbReference type="VEuPathDB" id="FungiDB:BO80DRAFT_407182"/>
<dbReference type="PANTHER" id="PTHR43377:SF1">
    <property type="entry name" value="BILIVERDIN REDUCTASE A"/>
    <property type="match status" value="1"/>
</dbReference>
<dbReference type="PANTHER" id="PTHR43377">
    <property type="entry name" value="BILIVERDIN REDUCTASE A"/>
    <property type="match status" value="1"/>
</dbReference>
<dbReference type="AlphaFoldDB" id="A0A395H0J0"/>
<dbReference type="InterPro" id="IPR036291">
    <property type="entry name" value="NAD(P)-bd_dom_sf"/>
</dbReference>
<accession>A0A395H0J0</accession>
<dbReference type="EMBL" id="KZ824438">
    <property type="protein sequence ID" value="RAL00825.1"/>
    <property type="molecule type" value="Genomic_DNA"/>
</dbReference>
<protein>
    <submittedName>
        <fullName evidence="3">Quinate utilization oxidoreductase QutH</fullName>
    </submittedName>
</protein>
<evidence type="ECO:0000313" key="4">
    <source>
        <dbReference type="Proteomes" id="UP000249402"/>
    </source>
</evidence>
<keyword evidence="4" id="KW-1185">Reference proteome</keyword>
<dbReference type="InterPro" id="IPR000683">
    <property type="entry name" value="Gfo/Idh/MocA-like_OxRdtase_N"/>
</dbReference>
<feature type="domain" description="Gfo/Idh/MocA-like oxidoreductase N-terminal" evidence="1">
    <location>
        <begin position="4"/>
        <end position="115"/>
    </location>
</feature>
<organism evidence="3 4">
    <name type="scientific">Aspergillus ibericus CBS 121593</name>
    <dbReference type="NCBI Taxonomy" id="1448316"/>
    <lineage>
        <taxon>Eukaryota</taxon>
        <taxon>Fungi</taxon>
        <taxon>Dikarya</taxon>
        <taxon>Ascomycota</taxon>
        <taxon>Pezizomycotina</taxon>
        <taxon>Eurotiomycetes</taxon>
        <taxon>Eurotiomycetidae</taxon>
        <taxon>Eurotiales</taxon>
        <taxon>Aspergillaceae</taxon>
        <taxon>Aspergillus</taxon>
        <taxon>Aspergillus subgen. Circumdati</taxon>
    </lineage>
</organism>
<dbReference type="SUPFAM" id="SSF51735">
    <property type="entry name" value="NAD(P)-binding Rossmann-fold domains"/>
    <property type="match status" value="1"/>
</dbReference>
<dbReference type="OrthoDB" id="64915at2759"/>
<dbReference type="SUPFAM" id="SSF55347">
    <property type="entry name" value="Glyceraldehyde-3-phosphate dehydrogenase-like, C-terminal domain"/>
    <property type="match status" value="1"/>
</dbReference>
<dbReference type="Pfam" id="PF01408">
    <property type="entry name" value="GFO_IDH_MocA"/>
    <property type="match status" value="1"/>
</dbReference>
<dbReference type="GeneID" id="37222661"/>
<reference evidence="3 4" key="1">
    <citation type="submission" date="2018-02" db="EMBL/GenBank/DDBJ databases">
        <title>The genomes of Aspergillus section Nigri reveals drivers in fungal speciation.</title>
        <authorList>
            <consortium name="DOE Joint Genome Institute"/>
            <person name="Vesth T.C."/>
            <person name="Nybo J."/>
            <person name="Theobald S."/>
            <person name="Brandl J."/>
            <person name="Frisvad J.C."/>
            <person name="Nielsen K.F."/>
            <person name="Lyhne E.K."/>
            <person name="Kogle M.E."/>
            <person name="Kuo A."/>
            <person name="Riley R."/>
            <person name="Clum A."/>
            <person name="Nolan M."/>
            <person name="Lipzen A."/>
            <person name="Salamov A."/>
            <person name="Henrissat B."/>
            <person name="Wiebenga A."/>
            <person name="De vries R.P."/>
            <person name="Grigoriev I.V."/>
            <person name="Mortensen U.H."/>
            <person name="Andersen M.R."/>
            <person name="Baker S.E."/>
        </authorList>
    </citation>
    <scope>NUCLEOTIDE SEQUENCE [LARGE SCALE GENOMIC DNA]</scope>
    <source>
        <strain evidence="3 4">CBS 121593</strain>
    </source>
</reference>